<dbReference type="SMART" id="SM00198">
    <property type="entry name" value="SCP"/>
    <property type="match status" value="1"/>
</dbReference>
<organism evidence="3 4">
    <name type="scientific">Metarhizium album (strain ARSEF 1941)</name>
    <dbReference type="NCBI Taxonomy" id="1081103"/>
    <lineage>
        <taxon>Eukaryota</taxon>
        <taxon>Fungi</taxon>
        <taxon>Dikarya</taxon>
        <taxon>Ascomycota</taxon>
        <taxon>Pezizomycotina</taxon>
        <taxon>Sordariomycetes</taxon>
        <taxon>Hypocreomycetidae</taxon>
        <taxon>Hypocreales</taxon>
        <taxon>Clavicipitaceae</taxon>
        <taxon>Metarhizium</taxon>
    </lineage>
</organism>
<proteinExistence type="predicted"/>
<evidence type="ECO:0000256" key="1">
    <source>
        <dbReference type="SAM" id="SignalP"/>
    </source>
</evidence>
<dbReference type="Proteomes" id="UP000030816">
    <property type="component" value="Unassembled WGS sequence"/>
</dbReference>
<name>A0A0B2X0W1_METAS</name>
<reference evidence="3 4" key="1">
    <citation type="journal article" date="2014" name="Proc. Natl. Acad. Sci. U.S.A.">
        <title>Trajectory and genomic determinants of fungal-pathogen speciation and host adaptation.</title>
        <authorList>
            <person name="Hu X."/>
            <person name="Xiao G."/>
            <person name="Zheng P."/>
            <person name="Shang Y."/>
            <person name="Su Y."/>
            <person name="Zhang X."/>
            <person name="Liu X."/>
            <person name="Zhan S."/>
            <person name="St Leger R.J."/>
            <person name="Wang C."/>
        </authorList>
    </citation>
    <scope>NUCLEOTIDE SEQUENCE [LARGE SCALE GENOMIC DNA]</scope>
    <source>
        <strain evidence="3 4">ARSEF 1941</strain>
    </source>
</reference>
<dbReference type="PROSITE" id="PS01009">
    <property type="entry name" value="CRISP_1"/>
    <property type="match status" value="1"/>
</dbReference>
<dbReference type="Pfam" id="PF00188">
    <property type="entry name" value="CAP"/>
    <property type="match status" value="1"/>
</dbReference>
<dbReference type="PANTHER" id="PTHR10334">
    <property type="entry name" value="CYSTEINE-RICH SECRETORY PROTEIN-RELATED"/>
    <property type="match status" value="1"/>
</dbReference>
<dbReference type="InterPro" id="IPR014044">
    <property type="entry name" value="CAP_dom"/>
</dbReference>
<feature type="domain" description="SCP" evidence="2">
    <location>
        <begin position="30"/>
        <end position="158"/>
    </location>
</feature>
<dbReference type="OrthoDB" id="337038at2759"/>
<dbReference type="InterPro" id="IPR035940">
    <property type="entry name" value="CAP_sf"/>
</dbReference>
<dbReference type="AlphaFoldDB" id="A0A0B2X0W1"/>
<dbReference type="EMBL" id="AZHE01000006">
    <property type="protein sequence ID" value="KHN98715.1"/>
    <property type="molecule type" value="Genomic_DNA"/>
</dbReference>
<keyword evidence="1" id="KW-0732">Signal</keyword>
<dbReference type="SUPFAM" id="SSF55797">
    <property type="entry name" value="PR-1-like"/>
    <property type="match status" value="1"/>
</dbReference>
<sequence>MRLQSILAALAATGLAGAAPTSLEEEHDGNFKDEILAAHNFFRRQHGADPFSWNQKLARGAQDWAETCNFSHDSAGENLAAMTGFPGWAAFVNMWGAERTKYNWANPGFSMNTGHFTQVVWKQTRSLGCGWKKCSGGWGKANGFYVVRKYDPAGNYGGQYAQNVGKQAEGKPGDVYAWHE</sequence>
<evidence type="ECO:0000313" key="4">
    <source>
        <dbReference type="Proteomes" id="UP000030816"/>
    </source>
</evidence>
<evidence type="ECO:0000313" key="3">
    <source>
        <dbReference type="EMBL" id="KHN98715.1"/>
    </source>
</evidence>
<accession>A0A0B2X0W1</accession>
<dbReference type="PRINTS" id="PR00837">
    <property type="entry name" value="V5TPXLIKE"/>
</dbReference>
<dbReference type="GeneID" id="63737632"/>
<dbReference type="InterPro" id="IPR001283">
    <property type="entry name" value="CRISP-related"/>
</dbReference>
<dbReference type="HOGENOM" id="CLU_035730_6_3_1"/>
<comment type="caution">
    <text evidence="3">The sequence shown here is derived from an EMBL/GenBank/DDBJ whole genome shotgun (WGS) entry which is preliminary data.</text>
</comment>
<dbReference type="RefSeq" id="XP_040679781.1">
    <property type="nucleotide sequence ID" value="XM_040821976.1"/>
</dbReference>
<keyword evidence="4" id="KW-1185">Reference proteome</keyword>
<gene>
    <name evidence="3" type="ORF">MAM_03177</name>
</gene>
<feature type="chain" id="PRO_5002096885" evidence="1">
    <location>
        <begin position="19"/>
        <end position="180"/>
    </location>
</feature>
<protein>
    <submittedName>
        <fullName evidence="3">Extracellular SCP domain-containing protein Pry1</fullName>
    </submittedName>
</protein>
<dbReference type="STRING" id="1081103.A0A0B2X0W1"/>
<dbReference type="Gene3D" id="3.40.33.10">
    <property type="entry name" value="CAP"/>
    <property type="match status" value="1"/>
</dbReference>
<feature type="signal peptide" evidence="1">
    <location>
        <begin position="1"/>
        <end position="18"/>
    </location>
</feature>
<dbReference type="InterPro" id="IPR018244">
    <property type="entry name" value="Allrgn_V5/Tpx1_CS"/>
</dbReference>
<evidence type="ECO:0000259" key="2">
    <source>
        <dbReference type="SMART" id="SM00198"/>
    </source>
</evidence>
<dbReference type="GO" id="GO:0005576">
    <property type="term" value="C:extracellular region"/>
    <property type="evidence" value="ECO:0007669"/>
    <property type="project" value="InterPro"/>
</dbReference>